<feature type="region of interest" description="Disordered" evidence="1">
    <location>
        <begin position="265"/>
        <end position="284"/>
    </location>
</feature>
<dbReference type="OrthoDB" id="4527377at2"/>
<reference evidence="2" key="1">
    <citation type="submission" date="2016-11" db="EMBL/GenBank/DDBJ databases">
        <authorList>
            <person name="Jaros S."/>
            <person name="Januszkiewicz K."/>
            <person name="Wedrychowicz H."/>
        </authorList>
    </citation>
    <scope>NUCLEOTIDE SEQUENCE [LARGE SCALE GENOMIC DNA]</scope>
    <source>
        <strain evidence="2">Y48</strain>
    </source>
</reference>
<dbReference type="AlphaFoldDB" id="A0A1J0VMB8"/>
<dbReference type="Proteomes" id="UP000183810">
    <property type="component" value="Chromosome"/>
</dbReference>
<organism evidence="2 3">
    <name type="scientific">Nocardia mangyaensis</name>
    <dbReference type="NCBI Taxonomy" id="2213200"/>
    <lineage>
        <taxon>Bacteria</taxon>
        <taxon>Bacillati</taxon>
        <taxon>Actinomycetota</taxon>
        <taxon>Actinomycetes</taxon>
        <taxon>Mycobacteriales</taxon>
        <taxon>Nocardiaceae</taxon>
        <taxon>Nocardia</taxon>
    </lineage>
</organism>
<evidence type="ECO:0000313" key="3">
    <source>
        <dbReference type="Proteomes" id="UP000183810"/>
    </source>
</evidence>
<keyword evidence="3" id="KW-1185">Reference proteome</keyword>
<dbReference type="EMBL" id="CP018082">
    <property type="protein sequence ID" value="APE33180.1"/>
    <property type="molecule type" value="Genomic_DNA"/>
</dbReference>
<protein>
    <submittedName>
        <fullName evidence="2">Uncharacterized protein</fullName>
    </submittedName>
</protein>
<evidence type="ECO:0000256" key="1">
    <source>
        <dbReference type="SAM" id="MobiDB-lite"/>
    </source>
</evidence>
<accession>A0A1J0VMB8</accession>
<gene>
    <name evidence="2" type="ORF">BOX37_03480</name>
</gene>
<sequence>MTGDGQGNDGVEITYDDVDGPWVYAVHGRLVGGNPMITQLTITPRDPGNPQPINQTNLRKMPFSLVFDRVKRTLRAEGTLRVSQLRGDMRTQIAKIGRSRSGEHYIQVAWTYLEAEAAGRPPRQAIAEHWDVSPVTASRWLSEARKRGYLEPYSAGVPRKPVIDLWDRQQQVNSTIEQSVVLAFLDRVVQRHLGESLDTAVASILDTLLALGAEAMKRTASISDGKDLLSSEMLLNELFARAESDQTEEVRSAALVLLAALISEQDSGHGDDDGQPANGNEGQR</sequence>
<proteinExistence type="predicted"/>
<dbReference type="KEGG" id="nsl:BOX37_03480"/>
<name>A0A1J0VMB8_9NOCA</name>
<dbReference type="RefSeq" id="WP_071926377.1">
    <property type="nucleotide sequence ID" value="NZ_CP018082.1"/>
</dbReference>
<evidence type="ECO:0000313" key="2">
    <source>
        <dbReference type="EMBL" id="APE33180.1"/>
    </source>
</evidence>